<evidence type="ECO:0000256" key="1">
    <source>
        <dbReference type="ARBA" id="ARBA00005525"/>
    </source>
</evidence>
<evidence type="ECO:0000259" key="10">
    <source>
        <dbReference type="Pfam" id="PF03807"/>
    </source>
</evidence>
<comment type="catalytic activity">
    <reaction evidence="6">
        <text>L-proline + NAD(+) = (S)-1-pyrroline-5-carboxylate + NADH + 2 H(+)</text>
        <dbReference type="Rhea" id="RHEA:14105"/>
        <dbReference type="ChEBI" id="CHEBI:15378"/>
        <dbReference type="ChEBI" id="CHEBI:17388"/>
        <dbReference type="ChEBI" id="CHEBI:57540"/>
        <dbReference type="ChEBI" id="CHEBI:57945"/>
        <dbReference type="ChEBI" id="CHEBI:60039"/>
        <dbReference type="EC" id="1.5.1.2"/>
    </reaction>
</comment>
<feature type="domain" description="Pyrroline-5-carboxylate reductase dimerisation" evidence="11">
    <location>
        <begin position="163"/>
        <end position="267"/>
    </location>
</feature>
<dbReference type="InterPro" id="IPR053790">
    <property type="entry name" value="P5CR-like_CS"/>
</dbReference>
<comment type="subcellular location">
    <subcellularLocation>
        <location evidence="6">Cytoplasm</location>
    </subcellularLocation>
</comment>
<evidence type="ECO:0000256" key="4">
    <source>
        <dbReference type="ARBA" id="ARBA00023002"/>
    </source>
</evidence>
<reference evidence="12" key="1">
    <citation type="submission" date="2022-11" db="EMBL/GenBank/DDBJ databases">
        <title>WGS of Natronobacillus azotifigens 24KS-1, an anaerobic diazotrophic haloalkaliphile from soda-rich habitats.</title>
        <authorList>
            <person name="Sorokin D.Y."/>
            <person name="Merkel A.Y."/>
        </authorList>
    </citation>
    <scope>NUCLEOTIDE SEQUENCE</scope>
    <source>
        <strain evidence="12">24KS-1</strain>
    </source>
</reference>
<proteinExistence type="inferred from homology"/>
<comment type="pathway">
    <text evidence="6 9">Amino-acid biosynthesis; L-proline biosynthesis; L-proline from L-glutamate 5-semialdehyde: step 1/1.</text>
</comment>
<sequence>MLNKIAFLGAGAMAEAIIAGVVQQGFIEPDKVMVTNKNDPEQLAQIKEKYQVEVNSEVKATIDQADVILLAMKPNDASSALAELKSFITKDVLILSVMAGVSTDYIAEQLAAPVAVVRVMPNTSAMIGQSATGLTKGVHATDEHMEIAKSLFETIGLVREVTEDEIHVITGLAGGGPAYFYYVIEALEDVSVELGLEKSLASDFIKQTILGAAQMLQVSSDDPATLRKKITSPAGTTEQGLLALDDYQVKLAFKQAIKQATNRSIELGKLLSE</sequence>
<evidence type="ECO:0000256" key="3">
    <source>
        <dbReference type="ARBA" id="ARBA00022857"/>
    </source>
</evidence>
<dbReference type="PIRSF" id="PIRSF000193">
    <property type="entry name" value="Pyrrol-5-carb_rd"/>
    <property type="match status" value="1"/>
</dbReference>
<dbReference type="FunFam" id="1.10.3730.10:FF:000001">
    <property type="entry name" value="Pyrroline-5-carboxylate reductase"/>
    <property type="match status" value="1"/>
</dbReference>
<gene>
    <name evidence="6 12" type="primary">proC</name>
    <name evidence="12" type="ORF">OWO01_03100</name>
</gene>
<evidence type="ECO:0000256" key="7">
    <source>
        <dbReference type="NCBIfam" id="TIGR00112"/>
    </source>
</evidence>
<dbReference type="Gene3D" id="1.10.3730.10">
    <property type="entry name" value="ProC C-terminal domain-like"/>
    <property type="match status" value="1"/>
</dbReference>
<evidence type="ECO:0000313" key="13">
    <source>
        <dbReference type="Proteomes" id="UP001084197"/>
    </source>
</evidence>
<dbReference type="SUPFAM" id="SSF51735">
    <property type="entry name" value="NAD(P)-binding Rossmann-fold domains"/>
    <property type="match status" value="1"/>
</dbReference>
<dbReference type="Gene3D" id="3.40.50.720">
    <property type="entry name" value="NAD(P)-binding Rossmann-like Domain"/>
    <property type="match status" value="1"/>
</dbReference>
<keyword evidence="13" id="KW-1185">Reference proteome</keyword>
<name>A0A9J6R9B1_9BACI</name>
<dbReference type="PANTHER" id="PTHR11645:SF49">
    <property type="entry name" value="PYRROLINE-5-CARBOXYLATE REDUCTASE 1"/>
    <property type="match status" value="1"/>
</dbReference>
<comment type="similarity">
    <text evidence="1 6 9">Belongs to the pyrroline-5-carboxylate reductase family.</text>
</comment>
<keyword evidence="2 6" id="KW-0641">Proline biosynthesis</keyword>
<feature type="binding site" evidence="8">
    <location>
        <begin position="8"/>
        <end position="13"/>
    </location>
    <ligand>
        <name>NADP(+)</name>
        <dbReference type="ChEBI" id="CHEBI:58349"/>
    </ligand>
</feature>
<dbReference type="Proteomes" id="UP001084197">
    <property type="component" value="Unassembled WGS sequence"/>
</dbReference>
<evidence type="ECO:0000313" key="12">
    <source>
        <dbReference type="EMBL" id="MCZ0702197.1"/>
    </source>
</evidence>
<dbReference type="RefSeq" id="WP_268778966.1">
    <property type="nucleotide sequence ID" value="NZ_JAPRAT010000004.1"/>
</dbReference>
<dbReference type="EMBL" id="JAPRAT010000004">
    <property type="protein sequence ID" value="MCZ0702197.1"/>
    <property type="molecule type" value="Genomic_DNA"/>
</dbReference>
<accession>A0A9J6R9B1</accession>
<dbReference type="EC" id="1.5.1.2" evidence="6 7"/>
<evidence type="ECO:0000259" key="11">
    <source>
        <dbReference type="Pfam" id="PF14748"/>
    </source>
</evidence>
<comment type="function">
    <text evidence="5 6">Catalyzes the reduction of 1-pyrroline-5-carboxylate (PCA) to L-proline.</text>
</comment>
<dbReference type="PROSITE" id="PS00521">
    <property type="entry name" value="P5CR"/>
    <property type="match status" value="1"/>
</dbReference>
<evidence type="ECO:0000256" key="2">
    <source>
        <dbReference type="ARBA" id="ARBA00022650"/>
    </source>
</evidence>
<evidence type="ECO:0000256" key="5">
    <source>
        <dbReference type="ARBA" id="ARBA00058118"/>
    </source>
</evidence>
<comment type="catalytic activity">
    <reaction evidence="6 9">
        <text>L-proline + NADP(+) = (S)-1-pyrroline-5-carboxylate + NADPH + 2 H(+)</text>
        <dbReference type="Rhea" id="RHEA:14109"/>
        <dbReference type="ChEBI" id="CHEBI:15378"/>
        <dbReference type="ChEBI" id="CHEBI:17388"/>
        <dbReference type="ChEBI" id="CHEBI:57783"/>
        <dbReference type="ChEBI" id="CHEBI:58349"/>
        <dbReference type="ChEBI" id="CHEBI:60039"/>
        <dbReference type="EC" id="1.5.1.2"/>
    </reaction>
</comment>
<dbReference type="AlphaFoldDB" id="A0A9J6R9B1"/>
<dbReference type="Pfam" id="PF03807">
    <property type="entry name" value="F420_oxidored"/>
    <property type="match status" value="1"/>
</dbReference>
<dbReference type="InterPro" id="IPR036291">
    <property type="entry name" value="NAD(P)-bd_dom_sf"/>
</dbReference>
<dbReference type="GO" id="GO:0004735">
    <property type="term" value="F:pyrroline-5-carboxylate reductase activity"/>
    <property type="evidence" value="ECO:0007669"/>
    <property type="project" value="UniProtKB-UniRule"/>
</dbReference>
<dbReference type="GO" id="GO:0005737">
    <property type="term" value="C:cytoplasm"/>
    <property type="evidence" value="ECO:0007669"/>
    <property type="project" value="UniProtKB-SubCell"/>
</dbReference>
<dbReference type="InterPro" id="IPR008927">
    <property type="entry name" value="6-PGluconate_DH-like_C_sf"/>
</dbReference>
<dbReference type="InterPro" id="IPR029036">
    <property type="entry name" value="P5CR_dimer"/>
</dbReference>
<dbReference type="InterPro" id="IPR028939">
    <property type="entry name" value="P5C_Rdtase_cat_N"/>
</dbReference>
<dbReference type="NCBIfam" id="TIGR00112">
    <property type="entry name" value="proC"/>
    <property type="match status" value="1"/>
</dbReference>
<dbReference type="Pfam" id="PF14748">
    <property type="entry name" value="P5CR_dimer"/>
    <property type="match status" value="1"/>
</dbReference>
<feature type="binding site" evidence="8">
    <location>
        <begin position="71"/>
        <end position="74"/>
    </location>
    <ligand>
        <name>NADP(+)</name>
        <dbReference type="ChEBI" id="CHEBI:58349"/>
    </ligand>
</feature>
<protein>
    <recommendedName>
        <fullName evidence="6 7">Pyrroline-5-carboxylate reductase</fullName>
        <shortName evidence="6">P5C reductase</shortName>
        <shortName evidence="6">P5CR</shortName>
        <ecNumber evidence="6 7">1.5.1.2</ecNumber>
    </recommendedName>
    <alternativeName>
        <fullName evidence="6">PCA reductase</fullName>
    </alternativeName>
</protein>
<keyword evidence="6" id="KW-0963">Cytoplasm</keyword>
<keyword evidence="3 6" id="KW-0521">NADP</keyword>
<keyword evidence="4 6" id="KW-0560">Oxidoreductase</keyword>
<dbReference type="InterPro" id="IPR000304">
    <property type="entry name" value="Pyrroline-COOH_reductase"/>
</dbReference>
<evidence type="ECO:0000256" key="6">
    <source>
        <dbReference type="HAMAP-Rule" id="MF_01925"/>
    </source>
</evidence>
<dbReference type="PANTHER" id="PTHR11645">
    <property type="entry name" value="PYRROLINE-5-CARBOXYLATE REDUCTASE"/>
    <property type="match status" value="1"/>
</dbReference>
<evidence type="ECO:0000256" key="8">
    <source>
        <dbReference type="PIRSR" id="PIRSR000193-1"/>
    </source>
</evidence>
<organism evidence="12 13">
    <name type="scientific">Natronobacillus azotifigens</name>
    <dbReference type="NCBI Taxonomy" id="472978"/>
    <lineage>
        <taxon>Bacteria</taxon>
        <taxon>Bacillati</taxon>
        <taxon>Bacillota</taxon>
        <taxon>Bacilli</taxon>
        <taxon>Bacillales</taxon>
        <taxon>Bacillaceae</taxon>
        <taxon>Natronobacillus</taxon>
    </lineage>
</organism>
<keyword evidence="6 9" id="KW-0028">Amino-acid biosynthesis</keyword>
<comment type="caution">
    <text evidence="12">The sequence shown here is derived from an EMBL/GenBank/DDBJ whole genome shotgun (WGS) entry which is preliminary data.</text>
</comment>
<evidence type="ECO:0000256" key="9">
    <source>
        <dbReference type="RuleBase" id="RU003903"/>
    </source>
</evidence>
<feature type="domain" description="Pyrroline-5-carboxylate reductase catalytic N-terminal" evidence="10">
    <location>
        <begin position="4"/>
        <end position="100"/>
    </location>
</feature>
<dbReference type="HAMAP" id="MF_01925">
    <property type="entry name" value="P5C_reductase"/>
    <property type="match status" value="1"/>
</dbReference>
<dbReference type="GO" id="GO:0055129">
    <property type="term" value="P:L-proline biosynthetic process"/>
    <property type="evidence" value="ECO:0007669"/>
    <property type="project" value="UniProtKB-UniRule"/>
</dbReference>
<dbReference type="SUPFAM" id="SSF48179">
    <property type="entry name" value="6-phosphogluconate dehydrogenase C-terminal domain-like"/>
    <property type="match status" value="1"/>
</dbReference>